<reference evidence="1 2" key="1">
    <citation type="submission" date="2024-05" db="EMBL/GenBank/DDBJ databases">
        <authorList>
            <person name="Wallberg A."/>
        </authorList>
    </citation>
    <scope>NUCLEOTIDE SEQUENCE [LARGE SCALE GENOMIC DNA]</scope>
</reference>
<accession>A0AAV2Q0I5</accession>
<evidence type="ECO:0000313" key="1">
    <source>
        <dbReference type="EMBL" id="CAL4066463.1"/>
    </source>
</evidence>
<protein>
    <submittedName>
        <fullName evidence="1">Uncharacterized protein</fullName>
    </submittedName>
</protein>
<gene>
    <name evidence="1" type="ORF">MNOR_LOCUS5710</name>
</gene>
<dbReference type="AlphaFoldDB" id="A0AAV2Q0I5"/>
<organism evidence="1 2">
    <name type="scientific">Meganyctiphanes norvegica</name>
    <name type="common">Northern krill</name>
    <name type="synonym">Thysanopoda norvegica</name>
    <dbReference type="NCBI Taxonomy" id="48144"/>
    <lineage>
        <taxon>Eukaryota</taxon>
        <taxon>Metazoa</taxon>
        <taxon>Ecdysozoa</taxon>
        <taxon>Arthropoda</taxon>
        <taxon>Crustacea</taxon>
        <taxon>Multicrustacea</taxon>
        <taxon>Malacostraca</taxon>
        <taxon>Eumalacostraca</taxon>
        <taxon>Eucarida</taxon>
        <taxon>Euphausiacea</taxon>
        <taxon>Euphausiidae</taxon>
        <taxon>Meganyctiphanes</taxon>
    </lineage>
</organism>
<name>A0AAV2Q0I5_MEGNR</name>
<sequence length="137" mass="14722">AAQINEDRVVSARQRQGQEARLFGGYTTRTRLSTLTSSTFITCASALQQPAVCGGRRRRSLVLTNVVDPQMNVEFDELSSSYNIGDQSANDGKGKLFIALTTFTTITTTSYAVNTATTVSISYSCLPLGDTIPALCV</sequence>
<dbReference type="Proteomes" id="UP001497623">
    <property type="component" value="Unassembled WGS sequence"/>
</dbReference>
<dbReference type="EMBL" id="CAXKWB010002255">
    <property type="protein sequence ID" value="CAL4066463.1"/>
    <property type="molecule type" value="Genomic_DNA"/>
</dbReference>
<keyword evidence="2" id="KW-1185">Reference proteome</keyword>
<comment type="caution">
    <text evidence="1">The sequence shown here is derived from an EMBL/GenBank/DDBJ whole genome shotgun (WGS) entry which is preliminary data.</text>
</comment>
<proteinExistence type="predicted"/>
<evidence type="ECO:0000313" key="2">
    <source>
        <dbReference type="Proteomes" id="UP001497623"/>
    </source>
</evidence>
<feature type="non-terminal residue" evidence="1">
    <location>
        <position position="1"/>
    </location>
</feature>